<sequence>MECIHLSKKFQATRWKTSSEQLDISYKNDTSSCAKFVVYWILQARRSHPQNSLCHDTNVMKTVNRSSNIHDLMRVFIHRKDDELRFADAVVAGNVSSIFEKILIRGKQS</sequence>
<reference evidence="1 2" key="1">
    <citation type="submission" date="2019-08" db="EMBL/GenBank/DDBJ databases">
        <authorList>
            <person name="Alioto T."/>
            <person name="Alioto T."/>
            <person name="Gomez Garrido J."/>
        </authorList>
    </citation>
    <scope>NUCLEOTIDE SEQUENCE [LARGE SCALE GENOMIC DNA]</scope>
</reference>
<keyword evidence="2" id="KW-1185">Reference proteome</keyword>
<evidence type="ECO:0000313" key="1">
    <source>
        <dbReference type="EMBL" id="VVC38075.1"/>
    </source>
</evidence>
<accession>A0A5E4N289</accession>
<organism evidence="1 2">
    <name type="scientific">Cinara cedri</name>
    <dbReference type="NCBI Taxonomy" id="506608"/>
    <lineage>
        <taxon>Eukaryota</taxon>
        <taxon>Metazoa</taxon>
        <taxon>Ecdysozoa</taxon>
        <taxon>Arthropoda</taxon>
        <taxon>Hexapoda</taxon>
        <taxon>Insecta</taxon>
        <taxon>Pterygota</taxon>
        <taxon>Neoptera</taxon>
        <taxon>Paraneoptera</taxon>
        <taxon>Hemiptera</taxon>
        <taxon>Sternorrhyncha</taxon>
        <taxon>Aphidomorpha</taxon>
        <taxon>Aphidoidea</taxon>
        <taxon>Aphididae</taxon>
        <taxon>Lachninae</taxon>
        <taxon>Cinara</taxon>
    </lineage>
</organism>
<dbReference type="Proteomes" id="UP000325440">
    <property type="component" value="Unassembled WGS sequence"/>
</dbReference>
<gene>
    <name evidence="1" type="ORF">CINCED_3A021921</name>
</gene>
<evidence type="ECO:0000313" key="2">
    <source>
        <dbReference type="Proteomes" id="UP000325440"/>
    </source>
</evidence>
<proteinExistence type="predicted"/>
<name>A0A5E4N289_9HEMI</name>
<dbReference type="EMBL" id="CABPRJ010001462">
    <property type="protein sequence ID" value="VVC38075.1"/>
    <property type="molecule type" value="Genomic_DNA"/>
</dbReference>
<dbReference type="AlphaFoldDB" id="A0A5E4N289"/>
<protein>
    <submittedName>
        <fullName evidence="1">Uncharacterized protein</fullName>
    </submittedName>
</protein>